<feature type="transmembrane region" description="Helical" evidence="19">
    <location>
        <begin position="135"/>
        <end position="159"/>
    </location>
</feature>
<gene>
    <name evidence="19" type="primary">cobS</name>
    <name evidence="20" type="ORF">IAA54_07415</name>
</gene>
<dbReference type="GO" id="GO:0009236">
    <property type="term" value="P:cobalamin biosynthetic process"/>
    <property type="evidence" value="ECO:0007669"/>
    <property type="project" value="UniProtKB-UniRule"/>
</dbReference>
<evidence type="ECO:0000313" key="20">
    <source>
        <dbReference type="EMBL" id="HIR57483.1"/>
    </source>
</evidence>
<evidence type="ECO:0000256" key="3">
    <source>
        <dbReference type="ARBA" id="ARBA00004663"/>
    </source>
</evidence>
<evidence type="ECO:0000256" key="9">
    <source>
        <dbReference type="ARBA" id="ARBA00022679"/>
    </source>
</evidence>
<dbReference type="InterPro" id="IPR003805">
    <property type="entry name" value="CobS"/>
</dbReference>
<evidence type="ECO:0000256" key="15">
    <source>
        <dbReference type="ARBA" id="ARBA00032605"/>
    </source>
</evidence>
<evidence type="ECO:0000256" key="7">
    <source>
        <dbReference type="ARBA" id="ARBA00022475"/>
    </source>
</evidence>
<evidence type="ECO:0000256" key="13">
    <source>
        <dbReference type="ARBA" id="ARBA00023136"/>
    </source>
</evidence>
<evidence type="ECO:0000256" key="5">
    <source>
        <dbReference type="ARBA" id="ARBA00013200"/>
    </source>
</evidence>
<evidence type="ECO:0000256" key="18">
    <source>
        <dbReference type="ARBA" id="ARBA00049504"/>
    </source>
</evidence>
<comment type="subcellular location">
    <subcellularLocation>
        <location evidence="2 19">Cell membrane</location>
        <topology evidence="2 19">Multi-pass membrane protein</topology>
    </subcellularLocation>
</comment>
<evidence type="ECO:0000256" key="1">
    <source>
        <dbReference type="ARBA" id="ARBA00001946"/>
    </source>
</evidence>
<keyword evidence="8 19" id="KW-0169">Cobalamin biosynthesis</keyword>
<comment type="catalytic activity">
    <reaction evidence="18 19">
        <text>alpha-ribazole 5'-phosphate + adenosylcob(III)inamide-GDP = adenosylcob(III)alamin 5'-phosphate + GMP + H(+)</text>
        <dbReference type="Rhea" id="RHEA:23560"/>
        <dbReference type="ChEBI" id="CHEBI:15378"/>
        <dbReference type="ChEBI" id="CHEBI:57918"/>
        <dbReference type="ChEBI" id="CHEBI:58115"/>
        <dbReference type="ChEBI" id="CHEBI:60487"/>
        <dbReference type="ChEBI" id="CHEBI:60493"/>
        <dbReference type="EC" id="2.7.8.26"/>
    </reaction>
</comment>
<sequence>MFLLRSLLIAFSMYSRIPVPIVEWKQENMKYAIAWLPAVGAVIGALMWGWSLLAGLVGVMPVLFGAVATALPLVVSGGFHLDGFCDTVDALSSHAEKERKLEILKDSHVGAFAVMGCGLYLLLTFALWAELGAGSLYAAPLCVGFVASRSLAGLAAVTFRGAKKTGLLALFSGAAEKRTARAMLALWTAAAIVCWAVQSVPAALCLSVAAGLAFLYYRVMSYRQFGGVTGDLSGFFVQICELSMLAAAVILQKGMEVSGCI</sequence>
<keyword evidence="12 19" id="KW-1133">Transmembrane helix</keyword>
<feature type="transmembrane region" description="Helical" evidence="19">
    <location>
        <begin position="184"/>
        <end position="217"/>
    </location>
</feature>
<dbReference type="Pfam" id="PF02654">
    <property type="entry name" value="CobS"/>
    <property type="match status" value="1"/>
</dbReference>
<evidence type="ECO:0000256" key="12">
    <source>
        <dbReference type="ARBA" id="ARBA00022989"/>
    </source>
</evidence>
<evidence type="ECO:0000256" key="2">
    <source>
        <dbReference type="ARBA" id="ARBA00004651"/>
    </source>
</evidence>
<evidence type="ECO:0000256" key="17">
    <source>
        <dbReference type="ARBA" id="ARBA00048623"/>
    </source>
</evidence>
<feature type="transmembrane region" description="Helical" evidence="19">
    <location>
        <begin position="56"/>
        <end position="75"/>
    </location>
</feature>
<keyword evidence="13 19" id="KW-0472">Membrane</keyword>
<feature type="transmembrane region" description="Helical" evidence="19">
    <location>
        <begin position="109"/>
        <end position="129"/>
    </location>
</feature>
<dbReference type="PANTHER" id="PTHR34148:SF1">
    <property type="entry name" value="ADENOSYLCOBINAMIDE-GDP RIBAZOLETRANSFERASE"/>
    <property type="match status" value="1"/>
</dbReference>
<keyword evidence="9 19" id="KW-0808">Transferase</keyword>
<dbReference type="EC" id="2.7.8.26" evidence="5 19"/>
<dbReference type="EMBL" id="DVHF01000083">
    <property type="protein sequence ID" value="HIR57483.1"/>
    <property type="molecule type" value="Genomic_DNA"/>
</dbReference>
<comment type="cofactor">
    <cofactor evidence="1 19">
        <name>Mg(2+)</name>
        <dbReference type="ChEBI" id="CHEBI:18420"/>
    </cofactor>
</comment>
<dbReference type="PANTHER" id="PTHR34148">
    <property type="entry name" value="ADENOSYLCOBINAMIDE-GDP RIBAZOLETRANSFERASE"/>
    <property type="match status" value="1"/>
</dbReference>
<evidence type="ECO:0000256" key="16">
    <source>
        <dbReference type="ARBA" id="ARBA00032853"/>
    </source>
</evidence>
<comment type="caution">
    <text evidence="20">The sequence shown here is derived from an EMBL/GenBank/DDBJ whole genome shotgun (WGS) entry which is preliminary data.</text>
</comment>
<evidence type="ECO:0000256" key="11">
    <source>
        <dbReference type="ARBA" id="ARBA00022842"/>
    </source>
</evidence>
<evidence type="ECO:0000256" key="6">
    <source>
        <dbReference type="ARBA" id="ARBA00015850"/>
    </source>
</evidence>
<dbReference type="GO" id="GO:0051073">
    <property type="term" value="F:adenosylcobinamide-GDP ribazoletransferase activity"/>
    <property type="evidence" value="ECO:0007669"/>
    <property type="project" value="UniProtKB-UniRule"/>
</dbReference>
<comment type="catalytic activity">
    <reaction evidence="17 19">
        <text>alpha-ribazole + adenosylcob(III)inamide-GDP = adenosylcob(III)alamin + GMP + H(+)</text>
        <dbReference type="Rhea" id="RHEA:16049"/>
        <dbReference type="ChEBI" id="CHEBI:10329"/>
        <dbReference type="ChEBI" id="CHEBI:15378"/>
        <dbReference type="ChEBI" id="CHEBI:18408"/>
        <dbReference type="ChEBI" id="CHEBI:58115"/>
        <dbReference type="ChEBI" id="CHEBI:60487"/>
        <dbReference type="EC" id="2.7.8.26"/>
    </reaction>
</comment>
<reference evidence="20" key="1">
    <citation type="submission" date="2020-10" db="EMBL/GenBank/DDBJ databases">
        <authorList>
            <person name="Gilroy R."/>
        </authorList>
    </citation>
    <scope>NUCLEOTIDE SEQUENCE</scope>
    <source>
        <strain evidence="20">ChiSjej1B19-7085</strain>
    </source>
</reference>
<name>A0A9D1DR30_9FIRM</name>
<comment type="similarity">
    <text evidence="4 19">Belongs to the CobS family.</text>
</comment>
<dbReference type="AlphaFoldDB" id="A0A9D1DR30"/>
<proteinExistence type="inferred from homology"/>
<comment type="function">
    <text evidence="14 19">Joins adenosylcobinamide-GDP and alpha-ribazole to generate adenosylcobalamin (Ado-cobalamin). Also synthesizes adenosylcobalamin 5'-phosphate from adenosylcobinamide-GDP and alpha-ribazole 5'-phosphate.</text>
</comment>
<dbReference type="GO" id="GO:0005886">
    <property type="term" value="C:plasma membrane"/>
    <property type="evidence" value="ECO:0007669"/>
    <property type="project" value="UniProtKB-SubCell"/>
</dbReference>
<keyword evidence="11 19" id="KW-0460">Magnesium</keyword>
<comment type="pathway">
    <text evidence="3 19">Cofactor biosynthesis; adenosylcobalamin biosynthesis; adenosylcobalamin from cob(II)yrinate a,c-diamide: step 7/7.</text>
</comment>
<reference evidence="20" key="2">
    <citation type="journal article" date="2021" name="PeerJ">
        <title>Extensive microbial diversity within the chicken gut microbiome revealed by metagenomics and culture.</title>
        <authorList>
            <person name="Gilroy R."/>
            <person name="Ravi A."/>
            <person name="Getino M."/>
            <person name="Pursley I."/>
            <person name="Horton D.L."/>
            <person name="Alikhan N.F."/>
            <person name="Baker D."/>
            <person name="Gharbi K."/>
            <person name="Hall N."/>
            <person name="Watson M."/>
            <person name="Adriaenssens E.M."/>
            <person name="Foster-Nyarko E."/>
            <person name="Jarju S."/>
            <person name="Secka A."/>
            <person name="Antonio M."/>
            <person name="Oren A."/>
            <person name="Chaudhuri R.R."/>
            <person name="La Ragione R."/>
            <person name="Hildebrand F."/>
            <person name="Pallen M.J."/>
        </authorList>
    </citation>
    <scope>NUCLEOTIDE SEQUENCE</scope>
    <source>
        <strain evidence="20">ChiSjej1B19-7085</strain>
    </source>
</reference>
<evidence type="ECO:0000256" key="19">
    <source>
        <dbReference type="HAMAP-Rule" id="MF_00719"/>
    </source>
</evidence>
<evidence type="ECO:0000256" key="8">
    <source>
        <dbReference type="ARBA" id="ARBA00022573"/>
    </source>
</evidence>
<dbReference type="GO" id="GO:0008818">
    <property type="term" value="F:cobalamin 5'-phosphate synthase activity"/>
    <property type="evidence" value="ECO:0007669"/>
    <property type="project" value="UniProtKB-UniRule"/>
</dbReference>
<dbReference type="HAMAP" id="MF_00719">
    <property type="entry name" value="CobS"/>
    <property type="match status" value="1"/>
</dbReference>
<accession>A0A9D1DR30</accession>
<organism evidence="20 21">
    <name type="scientific">Candidatus Gallacutalibacter pullicola</name>
    <dbReference type="NCBI Taxonomy" id="2840830"/>
    <lineage>
        <taxon>Bacteria</taxon>
        <taxon>Bacillati</taxon>
        <taxon>Bacillota</taxon>
        <taxon>Clostridia</taxon>
        <taxon>Eubacteriales</taxon>
        <taxon>Candidatus Gallacutalibacter</taxon>
    </lineage>
</organism>
<feature type="transmembrane region" description="Helical" evidence="19">
    <location>
        <begin position="31"/>
        <end position="50"/>
    </location>
</feature>
<protein>
    <recommendedName>
        <fullName evidence="6 19">Adenosylcobinamide-GDP ribazoletransferase</fullName>
        <ecNumber evidence="5 19">2.7.8.26</ecNumber>
    </recommendedName>
    <alternativeName>
        <fullName evidence="16 19">Cobalamin synthase</fullName>
    </alternativeName>
    <alternativeName>
        <fullName evidence="15 19">Cobalamin-5'-phosphate synthase</fullName>
    </alternativeName>
</protein>
<feature type="transmembrane region" description="Helical" evidence="19">
    <location>
        <begin position="232"/>
        <end position="251"/>
    </location>
</feature>
<keyword evidence="7 19" id="KW-1003">Cell membrane</keyword>
<dbReference type="Proteomes" id="UP000886785">
    <property type="component" value="Unassembled WGS sequence"/>
</dbReference>
<evidence type="ECO:0000256" key="10">
    <source>
        <dbReference type="ARBA" id="ARBA00022692"/>
    </source>
</evidence>
<evidence type="ECO:0000313" key="21">
    <source>
        <dbReference type="Proteomes" id="UP000886785"/>
    </source>
</evidence>
<keyword evidence="10 19" id="KW-0812">Transmembrane</keyword>
<evidence type="ECO:0000256" key="4">
    <source>
        <dbReference type="ARBA" id="ARBA00010561"/>
    </source>
</evidence>
<evidence type="ECO:0000256" key="14">
    <source>
        <dbReference type="ARBA" id="ARBA00025228"/>
    </source>
</evidence>